<keyword evidence="1" id="KW-0805">Transcription regulation</keyword>
<dbReference type="Gene3D" id="1.10.357.10">
    <property type="entry name" value="Tetracycline Repressor, domain 2"/>
    <property type="match status" value="1"/>
</dbReference>
<dbReference type="SUPFAM" id="SSF46689">
    <property type="entry name" value="Homeodomain-like"/>
    <property type="match status" value="1"/>
</dbReference>
<dbReference type="RefSeq" id="WP_043032095.1">
    <property type="nucleotide sequence ID" value="NZ_JXSU01000007.1"/>
</dbReference>
<evidence type="ECO:0000313" key="6">
    <source>
        <dbReference type="EMBL" id="KIS24119.1"/>
    </source>
</evidence>
<evidence type="ECO:0000256" key="1">
    <source>
        <dbReference type="ARBA" id="ARBA00023015"/>
    </source>
</evidence>
<dbReference type="Pfam" id="PF13305">
    <property type="entry name" value="TetR_C_33"/>
    <property type="match status" value="1"/>
</dbReference>
<dbReference type="EMBL" id="JXSU01000007">
    <property type="protein sequence ID" value="KIS24119.1"/>
    <property type="molecule type" value="Genomic_DNA"/>
</dbReference>
<evidence type="ECO:0000256" key="2">
    <source>
        <dbReference type="ARBA" id="ARBA00023125"/>
    </source>
</evidence>
<evidence type="ECO:0000313" key="7">
    <source>
        <dbReference type="Proteomes" id="UP000032250"/>
    </source>
</evidence>
<accession>A0A0D1ALY1</accession>
<dbReference type="PRINTS" id="PR00455">
    <property type="entry name" value="HTHTETR"/>
</dbReference>
<organism evidence="6 7">
    <name type="scientific">Clostridium botulinum B2 450</name>
    <dbReference type="NCBI Taxonomy" id="1379739"/>
    <lineage>
        <taxon>Bacteria</taxon>
        <taxon>Bacillati</taxon>
        <taxon>Bacillota</taxon>
        <taxon>Clostridia</taxon>
        <taxon>Eubacteriales</taxon>
        <taxon>Clostridiaceae</taxon>
        <taxon>Clostridium</taxon>
    </lineage>
</organism>
<dbReference type="PATRIC" id="fig|1379739.3.peg.2607"/>
<gene>
    <name evidence="6" type="ORF">N495_11175</name>
</gene>
<evidence type="ECO:0000256" key="3">
    <source>
        <dbReference type="ARBA" id="ARBA00023163"/>
    </source>
</evidence>
<dbReference type="InterPro" id="IPR036271">
    <property type="entry name" value="Tet_transcr_reg_TetR-rel_C_sf"/>
</dbReference>
<dbReference type="AlphaFoldDB" id="A0A0D1ALY1"/>
<dbReference type="InterPro" id="IPR001647">
    <property type="entry name" value="HTH_TetR"/>
</dbReference>
<evidence type="ECO:0000259" key="5">
    <source>
        <dbReference type="PROSITE" id="PS50977"/>
    </source>
</evidence>
<comment type="caution">
    <text evidence="6">The sequence shown here is derived from an EMBL/GenBank/DDBJ whole genome shotgun (WGS) entry which is preliminary data.</text>
</comment>
<dbReference type="PANTHER" id="PTHR43479:SF20">
    <property type="entry name" value="HTH TETR-TYPE DOMAIN-CONTAINING PROTEIN"/>
    <property type="match status" value="1"/>
</dbReference>
<sequence>MASDTYHHGDLKESLIIEGLKLFNEEGADKFSLRKVAALCNVSHSAPYKHFKNKEELINAISQYVFGKFEKSLREIAEMYKDDPYKKIMELGKKYVWFMVENPDYLKFLFLNNYKYEIIVDENKLETKISGAFGLFKNSAIEYLKSINVKREEYAQDVIAMWSMVHGIAVMLANRTFIYNGDYLELVENIIHKNLKF</sequence>
<dbReference type="SUPFAM" id="SSF48498">
    <property type="entry name" value="Tetracyclin repressor-like, C-terminal domain"/>
    <property type="match status" value="1"/>
</dbReference>
<dbReference type="PROSITE" id="PS50977">
    <property type="entry name" value="HTH_TETR_2"/>
    <property type="match status" value="1"/>
</dbReference>
<name>A0A0D1ALY1_CLOBO</name>
<feature type="DNA-binding region" description="H-T-H motif" evidence="4">
    <location>
        <begin position="32"/>
        <end position="51"/>
    </location>
</feature>
<evidence type="ECO:0000256" key="4">
    <source>
        <dbReference type="PROSITE-ProRule" id="PRU00335"/>
    </source>
</evidence>
<dbReference type="Pfam" id="PF00440">
    <property type="entry name" value="TetR_N"/>
    <property type="match status" value="1"/>
</dbReference>
<keyword evidence="3" id="KW-0804">Transcription</keyword>
<protein>
    <submittedName>
        <fullName evidence="6">AcrR family transcriptional regulator</fullName>
    </submittedName>
</protein>
<dbReference type="InterPro" id="IPR009057">
    <property type="entry name" value="Homeodomain-like_sf"/>
</dbReference>
<dbReference type="InterPro" id="IPR025996">
    <property type="entry name" value="MT1864/Rv1816-like_C"/>
</dbReference>
<proteinExistence type="predicted"/>
<reference evidence="6 7" key="1">
    <citation type="submission" date="2014-06" db="EMBL/GenBank/DDBJ databases">
        <title>Genome characterization of distinct group I Clostridium botulinum lineages.</title>
        <authorList>
            <person name="Giordani F."/>
            <person name="Anselmo A."/>
            <person name="Fillo S."/>
            <person name="Palozzi A.M."/>
            <person name="Fortunato A."/>
            <person name="Gentile B."/>
            <person name="Ciammaruconi A."/>
            <person name="Anniballi F."/>
            <person name="De Medici D."/>
            <person name="Lista F."/>
        </authorList>
    </citation>
    <scope>NUCLEOTIDE SEQUENCE [LARGE SCALE GENOMIC DNA]</scope>
    <source>
        <strain evidence="6 7">B2 450</strain>
    </source>
</reference>
<dbReference type="OrthoDB" id="9179041at2"/>
<dbReference type="InterPro" id="IPR050624">
    <property type="entry name" value="HTH-type_Tx_Regulator"/>
</dbReference>
<dbReference type="HOGENOM" id="CLU_069356_40_0_9"/>
<keyword evidence="2 4" id="KW-0238">DNA-binding</keyword>
<dbReference type="Proteomes" id="UP000032250">
    <property type="component" value="Unassembled WGS sequence"/>
</dbReference>
<dbReference type="PANTHER" id="PTHR43479">
    <property type="entry name" value="ACREF/ENVCD OPERON REPRESSOR-RELATED"/>
    <property type="match status" value="1"/>
</dbReference>
<feature type="domain" description="HTH tetR-type" evidence="5">
    <location>
        <begin position="9"/>
        <end position="69"/>
    </location>
</feature>
<dbReference type="GO" id="GO:0003677">
    <property type="term" value="F:DNA binding"/>
    <property type="evidence" value="ECO:0007669"/>
    <property type="project" value="UniProtKB-UniRule"/>
</dbReference>